<keyword evidence="2" id="KW-1185">Reference proteome</keyword>
<dbReference type="OrthoDB" id="3598281at2759"/>
<dbReference type="AlphaFoldDB" id="A0A6G0Y4A0"/>
<reference evidence="1 2" key="1">
    <citation type="submission" date="2019-08" db="EMBL/GenBank/DDBJ databases">
        <title>Whole genome of Aphis craccivora.</title>
        <authorList>
            <person name="Voronova N.V."/>
            <person name="Shulinski R.S."/>
            <person name="Bandarenka Y.V."/>
            <person name="Zhorov D.G."/>
            <person name="Warner D."/>
        </authorList>
    </citation>
    <scope>NUCLEOTIDE SEQUENCE [LARGE SCALE GENOMIC DNA]</scope>
    <source>
        <strain evidence="1">180601</strain>
        <tissue evidence="1">Whole Body</tissue>
    </source>
</reference>
<name>A0A6G0Y4A0_APHCR</name>
<gene>
    <name evidence="1" type="ORF">FWK35_00028536</name>
</gene>
<evidence type="ECO:0000313" key="2">
    <source>
        <dbReference type="Proteomes" id="UP000478052"/>
    </source>
</evidence>
<dbReference type="EMBL" id="VUJU01006344">
    <property type="protein sequence ID" value="KAF0748794.1"/>
    <property type="molecule type" value="Genomic_DNA"/>
</dbReference>
<evidence type="ECO:0000313" key="1">
    <source>
        <dbReference type="EMBL" id="KAF0748794.1"/>
    </source>
</evidence>
<accession>A0A6G0Y4A0</accession>
<sequence>MQDEESHEFEYIDIPTIPGYSYPIDDDKVQSITDLLNEWGLSCLRKTCLTSNPVSLPSCSKDILISDLLSGFELFDVLKCTSGGMITEYYKSHNSLNDNIRTLLVELIIQHLISNKIVMSVALAENIANQVQRIFPSELKTSGLITKKTNDRQMFKSSNIKLFSQWDSNNYEPEEDINLVLNQIRHDNCSLPELERHWSATVNYRLNTIKNATSTQEIIKEWPSYMIPIGYKLIDIDFKALYPNCFNVLGNYELKLEKIFGALMTKIKDYNSRSMLKSLTDIENPSENVKQAVPFFTFYLLHSMFVPTSKKVTIDDRGKKNIIKFSIKDSQNAFMVFCSTVTMVEEYITNRNQLKLPIHPFIIIIGTSLEPREIIVYFDSIKFKVFTVIRAIDLCFKIFQLFNLKYPIQSGAVWHFIQKYLYSIKTKFDKSYPNLNQIIYDLENNV</sequence>
<dbReference type="Proteomes" id="UP000478052">
    <property type="component" value="Unassembled WGS sequence"/>
</dbReference>
<proteinExistence type="predicted"/>
<protein>
    <submittedName>
        <fullName evidence="1">Uncharacterized protein</fullName>
    </submittedName>
</protein>
<organism evidence="1 2">
    <name type="scientific">Aphis craccivora</name>
    <name type="common">Cowpea aphid</name>
    <dbReference type="NCBI Taxonomy" id="307492"/>
    <lineage>
        <taxon>Eukaryota</taxon>
        <taxon>Metazoa</taxon>
        <taxon>Ecdysozoa</taxon>
        <taxon>Arthropoda</taxon>
        <taxon>Hexapoda</taxon>
        <taxon>Insecta</taxon>
        <taxon>Pterygota</taxon>
        <taxon>Neoptera</taxon>
        <taxon>Paraneoptera</taxon>
        <taxon>Hemiptera</taxon>
        <taxon>Sternorrhyncha</taxon>
        <taxon>Aphidomorpha</taxon>
        <taxon>Aphidoidea</taxon>
        <taxon>Aphididae</taxon>
        <taxon>Aphidini</taxon>
        <taxon>Aphis</taxon>
        <taxon>Aphis</taxon>
    </lineage>
</organism>
<comment type="caution">
    <text evidence="1">The sequence shown here is derived from an EMBL/GenBank/DDBJ whole genome shotgun (WGS) entry which is preliminary data.</text>
</comment>